<keyword evidence="2" id="KW-1185">Reference proteome</keyword>
<dbReference type="OrthoDB" id="5241763at2"/>
<dbReference type="EMBL" id="CP003697">
    <property type="protein sequence ID" value="AGF71351.1"/>
    <property type="molecule type" value="Genomic_DNA"/>
</dbReference>
<dbReference type="Proteomes" id="UP000011723">
    <property type="component" value="Chromosome"/>
</dbReference>
<evidence type="ECO:0000313" key="2">
    <source>
        <dbReference type="Proteomes" id="UP000011723"/>
    </source>
</evidence>
<accession>M1P3V0</accession>
<organism evidence="1 2">
    <name type="scientific">Corynebacterium halotolerans YIM 70093 = DSM 44683</name>
    <dbReference type="NCBI Taxonomy" id="1121362"/>
    <lineage>
        <taxon>Bacteria</taxon>
        <taxon>Bacillati</taxon>
        <taxon>Actinomycetota</taxon>
        <taxon>Actinomycetes</taxon>
        <taxon>Mycobacteriales</taxon>
        <taxon>Corynebacteriaceae</taxon>
        <taxon>Corynebacterium</taxon>
    </lineage>
</organism>
<proteinExistence type="predicted"/>
<evidence type="ECO:0000313" key="1">
    <source>
        <dbReference type="EMBL" id="AGF71351.1"/>
    </source>
</evidence>
<name>M1P3V0_9CORY</name>
<protein>
    <recommendedName>
        <fullName evidence="3">Oxidoreductase</fullName>
    </recommendedName>
</protein>
<dbReference type="AlphaFoldDB" id="M1P3V0"/>
<reference evidence="1 2" key="1">
    <citation type="journal article" date="2012" name="Stand. Genomic Sci.">
        <title>Genome sequence of the halotolerant bacterium Corynebacterium halotolerans type strain YIM 70093(T) (= DSM 44683(T)).</title>
        <authorList>
            <person name="Ruckert C."/>
            <person name="Albersmeier A."/>
            <person name="Al-Dilaimi A."/>
            <person name="Niehaus K."/>
            <person name="Szczepanowski R."/>
            <person name="Kalinowski J."/>
        </authorList>
    </citation>
    <scope>NUCLEOTIDE SEQUENCE [LARGE SCALE GENOMIC DNA]</scope>
    <source>
        <strain evidence="1">YIM 70093</strain>
    </source>
</reference>
<gene>
    <name evidence="1" type="ORF">A605_01685</name>
</gene>
<dbReference type="eggNOG" id="COG3177">
    <property type="taxonomic scope" value="Bacteria"/>
</dbReference>
<evidence type="ECO:0008006" key="3">
    <source>
        <dbReference type="Google" id="ProtNLM"/>
    </source>
</evidence>
<dbReference type="KEGG" id="chn:A605_01685"/>
<sequence length="235" mass="24227">MPTDDPLSPLLSLGDITQLAAAATGAVAAVHRRPVNLRRAEITGSESVLRGARTSALLDGAQVTLDAEPTGMLGQAISVYGLLAPDSLQTSARTFNRAPLQILARMDTLAGGDGVPATPDGAGRLRVLAQVIGSGAHPALLPQIVHGEILAREIFGGRSGVIARAAGRLAAVATGFDPRGLAVPEPWLNRHRGDYERAAAGFAEGPEGVRVFVELLLRAWTAGAEEAEAIARAAS</sequence>
<dbReference type="RefSeq" id="WP_015399775.1">
    <property type="nucleotide sequence ID" value="NC_020302.1"/>
</dbReference>
<dbReference type="HOGENOM" id="CLU_058793_0_0_11"/>
<dbReference type="PATRIC" id="fig|1121362.3.peg.332"/>
<dbReference type="STRING" id="1121362.A605_01685"/>